<dbReference type="Pfam" id="PF08843">
    <property type="entry name" value="AbiEii"/>
    <property type="match status" value="1"/>
</dbReference>
<dbReference type="AlphaFoldDB" id="A0A4R0IJ26"/>
<sequence length="299" mass="33222">MVNPARDTTAGRVYNDLRNSARRERRATDEIMVEYVLERFLYRLATSPASREHFILKGGLLLAQFGARRTTRDIDILGQAFTGEDTEITRRINAIAATEVDDGVTFDGGNLRTAPIRDDGRYHGLRLVMPATIARAQLKLQLDVSIGDPVTPEPQFIEYQQLLDAGTFTILGYPLATVIAEKLSTAIELGDLNTRDRDYADLYRLLRANTLHADEVTTALEATAAHRRITLRPLSSSITDLPQQRQPSYTAWLRRQGPAATGYPTSFADAVAVITAFADPLISGHARGKDWDPDNAQWI</sequence>
<evidence type="ECO:0000313" key="1">
    <source>
        <dbReference type="EMBL" id="TCC32180.1"/>
    </source>
</evidence>
<evidence type="ECO:0000313" key="2">
    <source>
        <dbReference type="Proteomes" id="UP000292695"/>
    </source>
</evidence>
<dbReference type="EMBL" id="SJKA01000006">
    <property type="protein sequence ID" value="TCC32180.1"/>
    <property type="molecule type" value="Genomic_DNA"/>
</dbReference>
<dbReference type="Proteomes" id="UP000292695">
    <property type="component" value="Unassembled WGS sequence"/>
</dbReference>
<dbReference type="InterPro" id="IPR014942">
    <property type="entry name" value="AbiEii"/>
</dbReference>
<dbReference type="OrthoDB" id="9808443at2"/>
<name>A0A4R0IJ26_9ACTN</name>
<keyword evidence="2" id="KW-1185">Reference proteome</keyword>
<reference evidence="1 2" key="1">
    <citation type="submission" date="2019-02" db="EMBL/GenBank/DDBJ databases">
        <title>Kribbella capetownensis sp. nov. and Kribbella speibonae sp. nov., isolated from soil.</title>
        <authorList>
            <person name="Curtis S.M."/>
            <person name="Norton I."/>
            <person name="Everest G.J."/>
            <person name="Meyers P.R."/>
        </authorList>
    </citation>
    <scope>NUCLEOTIDE SEQUENCE [LARGE SCALE GENOMIC DNA]</scope>
    <source>
        <strain evidence="1 2">DSM 27082</strain>
    </source>
</reference>
<organism evidence="1 2">
    <name type="scientific">Kribbella sindirgiensis</name>
    <dbReference type="NCBI Taxonomy" id="1124744"/>
    <lineage>
        <taxon>Bacteria</taxon>
        <taxon>Bacillati</taxon>
        <taxon>Actinomycetota</taxon>
        <taxon>Actinomycetes</taxon>
        <taxon>Propionibacteriales</taxon>
        <taxon>Kribbellaceae</taxon>
        <taxon>Kribbella</taxon>
    </lineage>
</organism>
<proteinExistence type="predicted"/>
<gene>
    <name evidence="1" type="ORF">E0H50_18320</name>
</gene>
<protein>
    <submittedName>
        <fullName evidence="1">Nucleotidyl transferase AbiEii/AbiGii toxin family protein</fullName>
    </submittedName>
</protein>
<keyword evidence="1" id="KW-0808">Transferase</keyword>
<accession>A0A4R0IJ26</accession>
<dbReference type="GO" id="GO:0016740">
    <property type="term" value="F:transferase activity"/>
    <property type="evidence" value="ECO:0007669"/>
    <property type="project" value="UniProtKB-KW"/>
</dbReference>
<comment type="caution">
    <text evidence="1">The sequence shown here is derived from an EMBL/GenBank/DDBJ whole genome shotgun (WGS) entry which is preliminary data.</text>
</comment>